<dbReference type="AlphaFoldDB" id="A0A6C2CR39"/>
<dbReference type="PANTHER" id="PTHR30469:SF15">
    <property type="entry name" value="HLYD FAMILY OF SECRETION PROTEINS"/>
    <property type="match status" value="1"/>
</dbReference>
<dbReference type="GO" id="GO:0015562">
    <property type="term" value="F:efflux transmembrane transporter activity"/>
    <property type="evidence" value="ECO:0007669"/>
    <property type="project" value="TreeGrafter"/>
</dbReference>
<keyword evidence="5" id="KW-1185">Reference proteome</keyword>
<dbReference type="Proteomes" id="UP000389128">
    <property type="component" value="Unassembled WGS sequence"/>
</dbReference>
<feature type="chain" id="PRO_5025440539" evidence="2">
    <location>
        <begin position="22"/>
        <end position="260"/>
    </location>
</feature>
<dbReference type="Pfam" id="PF25917">
    <property type="entry name" value="BSH_RND"/>
    <property type="match status" value="1"/>
</dbReference>
<dbReference type="GO" id="GO:1990281">
    <property type="term" value="C:efflux pump complex"/>
    <property type="evidence" value="ECO:0007669"/>
    <property type="project" value="TreeGrafter"/>
</dbReference>
<proteinExistence type="inferred from homology"/>
<keyword evidence="2" id="KW-0732">Signal</keyword>
<evidence type="ECO:0000259" key="3">
    <source>
        <dbReference type="Pfam" id="PF25917"/>
    </source>
</evidence>
<dbReference type="NCBIfam" id="TIGR01730">
    <property type="entry name" value="RND_mfp"/>
    <property type="match status" value="1"/>
</dbReference>
<evidence type="ECO:0000313" key="4">
    <source>
        <dbReference type="EMBL" id="TYC56560.1"/>
    </source>
</evidence>
<gene>
    <name evidence="4" type="ORF">ETQ85_11950</name>
</gene>
<protein>
    <submittedName>
        <fullName evidence="4">Efflux RND transporter periplasmic adaptor subunit</fullName>
    </submittedName>
</protein>
<evidence type="ECO:0000256" key="2">
    <source>
        <dbReference type="SAM" id="SignalP"/>
    </source>
</evidence>
<organism evidence="4 5">
    <name type="scientific">Zoogloea oleivorans</name>
    <dbReference type="NCBI Taxonomy" id="1552750"/>
    <lineage>
        <taxon>Bacteria</taxon>
        <taxon>Pseudomonadati</taxon>
        <taxon>Pseudomonadota</taxon>
        <taxon>Betaproteobacteria</taxon>
        <taxon>Rhodocyclales</taxon>
        <taxon>Zoogloeaceae</taxon>
        <taxon>Zoogloea</taxon>
    </lineage>
</organism>
<dbReference type="RefSeq" id="WP_148579298.1">
    <property type="nucleotide sequence ID" value="NZ_SDKK01000010.1"/>
</dbReference>
<reference evidence="4 5" key="1">
    <citation type="submission" date="2019-01" db="EMBL/GenBank/DDBJ databases">
        <title>Zoogloea oleivorans genome sequencing and assembly.</title>
        <authorList>
            <person name="Tancsics A."/>
            <person name="Farkas M."/>
            <person name="Kriszt B."/>
            <person name="Maroti G."/>
            <person name="Horvath B."/>
        </authorList>
    </citation>
    <scope>NUCLEOTIDE SEQUENCE [LARGE SCALE GENOMIC DNA]</scope>
    <source>
        <strain evidence="4 5">Buc</strain>
    </source>
</reference>
<comment type="caution">
    <text evidence="4">The sequence shown here is derived from an EMBL/GenBank/DDBJ whole genome shotgun (WGS) entry which is preliminary data.</text>
</comment>
<evidence type="ECO:0000313" key="5">
    <source>
        <dbReference type="Proteomes" id="UP000389128"/>
    </source>
</evidence>
<comment type="similarity">
    <text evidence="1">Belongs to the membrane fusion protein (MFP) (TC 8.A.1) family.</text>
</comment>
<accession>A0A6C2CR39</accession>
<evidence type="ECO:0000256" key="1">
    <source>
        <dbReference type="ARBA" id="ARBA00009477"/>
    </source>
</evidence>
<dbReference type="PANTHER" id="PTHR30469">
    <property type="entry name" value="MULTIDRUG RESISTANCE PROTEIN MDTA"/>
    <property type="match status" value="1"/>
</dbReference>
<feature type="signal peptide" evidence="2">
    <location>
        <begin position="1"/>
        <end position="21"/>
    </location>
</feature>
<feature type="domain" description="Multidrug resistance protein MdtA-like barrel-sandwich hybrid" evidence="3">
    <location>
        <begin position="57"/>
        <end position="177"/>
    </location>
</feature>
<dbReference type="InterPro" id="IPR058625">
    <property type="entry name" value="MdtA-like_BSH"/>
</dbReference>
<dbReference type="EMBL" id="SDKK01000010">
    <property type="protein sequence ID" value="TYC56560.1"/>
    <property type="molecule type" value="Genomic_DNA"/>
</dbReference>
<dbReference type="InterPro" id="IPR006143">
    <property type="entry name" value="RND_pump_MFP"/>
</dbReference>
<dbReference type="Gene3D" id="2.40.30.170">
    <property type="match status" value="1"/>
</dbReference>
<sequence length="260" mass="27643">MKAPLCTASLMLAVAASSALAQAPAARPVAGKPAPLSIEQQDIRAQLAPRNYTTLAAEIGAKVSRISVKPGQAFKAGQVLVSLDCSLQTAQRARAQAELDGAQKTHAVNKRMQELEAVGKLEYATSEQAALKARAELDFANATLAKCRITAPFSGRVAEQKAREQQFVQAGQPLLEILDDSSLDLDFIVPSKWLAWLKVGQTFKVAIDENGQTYPARVTRLGARIDPVSQSVTVAAVIDGSFPELIAGMSGRVLLAQPAR</sequence>
<dbReference type="SUPFAM" id="SSF111369">
    <property type="entry name" value="HlyD-like secretion proteins"/>
    <property type="match status" value="1"/>
</dbReference>
<dbReference type="OrthoDB" id="9778796at2"/>
<dbReference type="Gene3D" id="2.40.50.100">
    <property type="match status" value="1"/>
</dbReference>
<name>A0A6C2CR39_9RHOO</name>